<dbReference type="Proteomes" id="UP001595925">
    <property type="component" value="Unassembled WGS sequence"/>
</dbReference>
<sequence length="57" mass="6147">MDVPARRREDADATDDGPAPVESIVSSHETRPGKVVLTERNNSDGWISSTVAVDLEP</sequence>
<evidence type="ECO:0000313" key="2">
    <source>
        <dbReference type="EMBL" id="MFC4988710.1"/>
    </source>
</evidence>
<evidence type="ECO:0000256" key="1">
    <source>
        <dbReference type="SAM" id="MobiDB-lite"/>
    </source>
</evidence>
<reference evidence="2 3" key="1">
    <citation type="journal article" date="2019" name="Int. J. Syst. Evol. Microbiol.">
        <title>The Global Catalogue of Microorganisms (GCM) 10K type strain sequencing project: providing services to taxonomists for standard genome sequencing and annotation.</title>
        <authorList>
            <consortium name="The Broad Institute Genomics Platform"/>
            <consortium name="The Broad Institute Genome Sequencing Center for Infectious Disease"/>
            <person name="Wu L."/>
            <person name="Ma J."/>
        </authorList>
    </citation>
    <scope>NUCLEOTIDE SEQUENCE [LARGE SCALE GENOMIC DNA]</scope>
    <source>
        <strain evidence="2 3">CGMCC 1.15824</strain>
    </source>
</reference>
<feature type="compositionally biased region" description="Basic and acidic residues" evidence="1">
    <location>
        <begin position="1"/>
        <end position="11"/>
    </location>
</feature>
<evidence type="ECO:0000313" key="3">
    <source>
        <dbReference type="Proteomes" id="UP001595925"/>
    </source>
</evidence>
<keyword evidence="3" id="KW-1185">Reference proteome</keyword>
<dbReference type="EMBL" id="JBHSJG010000036">
    <property type="protein sequence ID" value="MFC4988710.1"/>
    <property type="molecule type" value="Genomic_DNA"/>
</dbReference>
<organism evidence="2 3">
    <name type="scientific">Saliphagus infecundisoli</name>
    <dbReference type="NCBI Taxonomy" id="1849069"/>
    <lineage>
        <taxon>Archaea</taxon>
        <taxon>Methanobacteriati</taxon>
        <taxon>Methanobacteriota</taxon>
        <taxon>Stenosarchaea group</taxon>
        <taxon>Halobacteria</taxon>
        <taxon>Halobacteriales</taxon>
        <taxon>Natrialbaceae</taxon>
        <taxon>Saliphagus</taxon>
    </lineage>
</organism>
<name>A0ABD5QGK4_9EURY</name>
<protein>
    <submittedName>
        <fullName evidence="2">Uncharacterized protein</fullName>
    </submittedName>
</protein>
<dbReference type="RefSeq" id="WP_198667805.1">
    <property type="nucleotide sequence ID" value="NZ_JAIVEF010000001.1"/>
</dbReference>
<accession>A0ABD5QGK4</accession>
<proteinExistence type="predicted"/>
<comment type="caution">
    <text evidence="2">The sequence shown here is derived from an EMBL/GenBank/DDBJ whole genome shotgun (WGS) entry which is preliminary data.</text>
</comment>
<gene>
    <name evidence="2" type="ORF">ACFPFO_13245</name>
</gene>
<feature type="region of interest" description="Disordered" evidence="1">
    <location>
        <begin position="1"/>
        <end position="32"/>
    </location>
</feature>
<dbReference type="AlphaFoldDB" id="A0ABD5QGK4"/>